<evidence type="ECO:0000256" key="9">
    <source>
        <dbReference type="SAM" id="MobiDB-lite"/>
    </source>
</evidence>
<keyword evidence="2" id="KW-0547">Nucleotide-binding</keyword>
<dbReference type="GO" id="GO:0009378">
    <property type="term" value="F:four-way junction helicase activity"/>
    <property type="evidence" value="ECO:0007669"/>
    <property type="project" value="TreeGrafter"/>
</dbReference>
<dbReference type="InParanoid" id="A0A0C3CPZ5"/>
<dbReference type="GO" id="GO:0043138">
    <property type="term" value="F:3'-5' DNA helicase activity"/>
    <property type="evidence" value="ECO:0007669"/>
    <property type="project" value="UniProtKB-EC"/>
</dbReference>
<dbReference type="PANTHER" id="PTHR13710:SF153">
    <property type="entry name" value="RECQ-LIKE DNA HELICASE BLM"/>
    <property type="match status" value="1"/>
</dbReference>
<gene>
    <name evidence="11" type="ORF">PILCRDRAFT_94387</name>
</gene>
<keyword evidence="4" id="KW-0238">DNA-binding</keyword>
<dbReference type="InterPro" id="IPR001650">
    <property type="entry name" value="Helicase_C-like"/>
</dbReference>
<keyword evidence="3" id="KW-0067">ATP-binding</keyword>
<dbReference type="AlphaFoldDB" id="A0A0C3CPZ5"/>
<comment type="similarity">
    <text evidence="1">Belongs to the helicase family. RecQ subfamily.</text>
</comment>
<organism evidence="11 12">
    <name type="scientific">Piloderma croceum (strain F 1598)</name>
    <dbReference type="NCBI Taxonomy" id="765440"/>
    <lineage>
        <taxon>Eukaryota</taxon>
        <taxon>Fungi</taxon>
        <taxon>Dikarya</taxon>
        <taxon>Basidiomycota</taxon>
        <taxon>Agaricomycotina</taxon>
        <taxon>Agaricomycetes</taxon>
        <taxon>Agaricomycetidae</taxon>
        <taxon>Atheliales</taxon>
        <taxon>Atheliaceae</taxon>
        <taxon>Piloderma</taxon>
    </lineage>
</organism>
<evidence type="ECO:0000313" key="11">
    <source>
        <dbReference type="EMBL" id="KIM91757.1"/>
    </source>
</evidence>
<dbReference type="EMBL" id="KN832971">
    <property type="protein sequence ID" value="KIM91757.1"/>
    <property type="molecule type" value="Genomic_DNA"/>
</dbReference>
<reference evidence="11 12" key="1">
    <citation type="submission" date="2014-04" db="EMBL/GenBank/DDBJ databases">
        <authorList>
            <consortium name="DOE Joint Genome Institute"/>
            <person name="Kuo A."/>
            <person name="Tarkka M."/>
            <person name="Buscot F."/>
            <person name="Kohler A."/>
            <person name="Nagy L.G."/>
            <person name="Floudas D."/>
            <person name="Copeland A."/>
            <person name="Barry K.W."/>
            <person name="Cichocki N."/>
            <person name="Veneault-Fourrey C."/>
            <person name="LaButti K."/>
            <person name="Lindquist E.A."/>
            <person name="Lipzen A."/>
            <person name="Lundell T."/>
            <person name="Morin E."/>
            <person name="Murat C."/>
            <person name="Sun H."/>
            <person name="Tunlid A."/>
            <person name="Henrissat B."/>
            <person name="Grigoriev I.V."/>
            <person name="Hibbett D.S."/>
            <person name="Martin F."/>
            <person name="Nordberg H.P."/>
            <person name="Cantor M.N."/>
            <person name="Hua S.X."/>
        </authorList>
    </citation>
    <scope>NUCLEOTIDE SEQUENCE [LARGE SCALE GENOMIC DNA]</scope>
    <source>
        <strain evidence="11 12">F 1598</strain>
    </source>
</reference>
<dbReference type="GO" id="GO:0005634">
    <property type="term" value="C:nucleus"/>
    <property type="evidence" value="ECO:0007669"/>
    <property type="project" value="TreeGrafter"/>
</dbReference>
<dbReference type="OrthoDB" id="10261556at2759"/>
<accession>A0A0C3CPZ5</accession>
<dbReference type="PROSITE" id="PS51192">
    <property type="entry name" value="HELICASE_ATP_BIND_1"/>
    <property type="match status" value="1"/>
</dbReference>
<feature type="region of interest" description="Disordered" evidence="9">
    <location>
        <begin position="1"/>
        <end position="55"/>
    </location>
</feature>
<dbReference type="GO" id="GO:0005737">
    <property type="term" value="C:cytoplasm"/>
    <property type="evidence" value="ECO:0007669"/>
    <property type="project" value="TreeGrafter"/>
</dbReference>
<dbReference type="PANTHER" id="PTHR13710">
    <property type="entry name" value="DNA HELICASE RECQ FAMILY MEMBER"/>
    <property type="match status" value="1"/>
</dbReference>
<evidence type="ECO:0000256" key="1">
    <source>
        <dbReference type="ARBA" id="ARBA00005446"/>
    </source>
</evidence>
<feature type="compositionally biased region" description="Polar residues" evidence="9">
    <location>
        <begin position="41"/>
        <end position="55"/>
    </location>
</feature>
<evidence type="ECO:0000256" key="6">
    <source>
        <dbReference type="ARBA" id="ARBA00023242"/>
    </source>
</evidence>
<evidence type="ECO:0000313" key="12">
    <source>
        <dbReference type="Proteomes" id="UP000054166"/>
    </source>
</evidence>
<evidence type="ECO:0000256" key="2">
    <source>
        <dbReference type="ARBA" id="ARBA00022741"/>
    </source>
</evidence>
<dbReference type="Proteomes" id="UP000054166">
    <property type="component" value="Unassembled WGS sequence"/>
</dbReference>
<dbReference type="GO" id="GO:0003677">
    <property type="term" value="F:DNA binding"/>
    <property type="evidence" value="ECO:0007669"/>
    <property type="project" value="UniProtKB-KW"/>
</dbReference>
<evidence type="ECO:0000256" key="4">
    <source>
        <dbReference type="ARBA" id="ARBA00023125"/>
    </source>
</evidence>
<keyword evidence="6" id="KW-0539">Nucleus</keyword>
<dbReference type="GO" id="GO:0000724">
    <property type="term" value="P:double-strand break repair via homologous recombination"/>
    <property type="evidence" value="ECO:0007669"/>
    <property type="project" value="TreeGrafter"/>
</dbReference>
<feature type="domain" description="Helicase ATP-binding" evidence="10">
    <location>
        <begin position="138"/>
        <end position="334"/>
    </location>
</feature>
<evidence type="ECO:0000256" key="7">
    <source>
        <dbReference type="ARBA" id="ARBA00034617"/>
    </source>
</evidence>
<proteinExistence type="inferred from homology"/>
<feature type="compositionally biased region" description="Low complexity" evidence="9">
    <location>
        <begin position="23"/>
        <end position="33"/>
    </location>
</feature>
<dbReference type="HOGENOM" id="CLU_024212_0_0_1"/>
<dbReference type="SUPFAM" id="SSF52540">
    <property type="entry name" value="P-loop containing nucleoside triphosphate hydrolases"/>
    <property type="match status" value="1"/>
</dbReference>
<sequence length="621" mass="69703">MFENASPNAWPPTRKRAREVPETSALAHSLSLDSDTHIPTIPSTPRNTQSKTRFPLTSTKQATQYCNGFETTSKAISFEPYANGRTARKRRRLFDWEPSMALTAQPPLSVTRWNTLAKEVALVLLEHDLHPIQMQCGNLVVERTEDLAIIAPTGSGKSVCFSLALHAQKRGISVVITPYTTLGKEGANKYVPLFLDSAVYTYLHWISNHGTGVESMFVHSNNKGRSALDRLLCAEMVVLYVCAEMLESPTLAPLWLWETYKRISAFYVDEGHCVHKSASWRPSYTRIWKLRNLIERFTRDHGETIHIPIIVLSATCPSLYRESLVTHLGMSPDYKLINLGNFRPELSHVIINMQHPATPSKISYCDNLELLTKLYWWFNAHLASMDMPQHLVDIIHASLSETHQDIVMTDFRSGKIKILLGSDKIGAGLNLGCVDRVFQYQTSGLTVPKKPGSTLVGFLFVEPKMAVAGGLTVENPGDEDPGMVDLAQSGSCVEVKCAEAVIDQWLENPPREQPVSLTHRCCSNCHCSLIPSQELQWVHENPAPSMSVTVIGGTVRTTGPKRLAIMEHLKKWRLTLWWAEWREKWPSYDPKTLVNDVDLENLANCAGIPDSFTGQNYRVPY</sequence>
<protein>
    <recommendedName>
        <fullName evidence="8">DNA 3'-5' helicase</fullName>
        <ecNumber evidence="8">5.6.2.4</ecNumber>
    </recommendedName>
</protein>
<dbReference type="EC" id="5.6.2.4" evidence="8"/>
<dbReference type="Pfam" id="PF00270">
    <property type="entry name" value="DEAD"/>
    <property type="match status" value="1"/>
</dbReference>
<dbReference type="InterPro" id="IPR027417">
    <property type="entry name" value="P-loop_NTPase"/>
</dbReference>
<comment type="catalytic activity">
    <reaction evidence="7">
        <text>Couples ATP hydrolysis with the unwinding of duplex DNA by translocating in the 3'-5' direction.</text>
        <dbReference type="EC" id="5.6.2.4"/>
    </reaction>
</comment>
<evidence type="ECO:0000256" key="3">
    <source>
        <dbReference type="ARBA" id="ARBA00022840"/>
    </source>
</evidence>
<evidence type="ECO:0000259" key="10">
    <source>
        <dbReference type="PROSITE" id="PS51192"/>
    </source>
</evidence>
<evidence type="ECO:0000256" key="8">
    <source>
        <dbReference type="ARBA" id="ARBA00034808"/>
    </source>
</evidence>
<dbReference type="GO" id="GO:0005524">
    <property type="term" value="F:ATP binding"/>
    <property type="evidence" value="ECO:0007669"/>
    <property type="project" value="UniProtKB-KW"/>
</dbReference>
<dbReference type="InterPro" id="IPR014001">
    <property type="entry name" value="Helicase_ATP-bd"/>
</dbReference>
<dbReference type="InterPro" id="IPR011545">
    <property type="entry name" value="DEAD/DEAH_box_helicase_dom"/>
</dbReference>
<dbReference type="Gene3D" id="3.40.50.300">
    <property type="entry name" value="P-loop containing nucleotide triphosphate hydrolases"/>
    <property type="match status" value="2"/>
</dbReference>
<keyword evidence="5" id="KW-0413">Isomerase</keyword>
<dbReference type="Pfam" id="PF00271">
    <property type="entry name" value="Helicase_C"/>
    <property type="match status" value="1"/>
</dbReference>
<reference evidence="12" key="2">
    <citation type="submission" date="2015-01" db="EMBL/GenBank/DDBJ databases">
        <title>Evolutionary Origins and Diversification of the Mycorrhizal Mutualists.</title>
        <authorList>
            <consortium name="DOE Joint Genome Institute"/>
            <consortium name="Mycorrhizal Genomics Consortium"/>
            <person name="Kohler A."/>
            <person name="Kuo A."/>
            <person name="Nagy L.G."/>
            <person name="Floudas D."/>
            <person name="Copeland A."/>
            <person name="Barry K.W."/>
            <person name="Cichocki N."/>
            <person name="Veneault-Fourrey C."/>
            <person name="LaButti K."/>
            <person name="Lindquist E.A."/>
            <person name="Lipzen A."/>
            <person name="Lundell T."/>
            <person name="Morin E."/>
            <person name="Murat C."/>
            <person name="Riley R."/>
            <person name="Ohm R."/>
            <person name="Sun H."/>
            <person name="Tunlid A."/>
            <person name="Henrissat B."/>
            <person name="Grigoriev I.V."/>
            <person name="Hibbett D.S."/>
            <person name="Martin F."/>
        </authorList>
    </citation>
    <scope>NUCLEOTIDE SEQUENCE [LARGE SCALE GENOMIC DNA]</scope>
    <source>
        <strain evidence="12">F 1598</strain>
    </source>
</reference>
<name>A0A0C3CPZ5_PILCF</name>
<keyword evidence="12" id="KW-1185">Reference proteome</keyword>
<dbReference type="STRING" id="765440.A0A0C3CPZ5"/>
<dbReference type="GO" id="GO:0005694">
    <property type="term" value="C:chromosome"/>
    <property type="evidence" value="ECO:0007669"/>
    <property type="project" value="TreeGrafter"/>
</dbReference>
<evidence type="ECO:0000256" key="5">
    <source>
        <dbReference type="ARBA" id="ARBA00023235"/>
    </source>
</evidence>